<keyword evidence="1" id="KW-0812">Transmembrane</keyword>
<comment type="caution">
    <text evidence="3">The sequence shown here is derived from an EMBL/GenBank/DDBJ whole genome shotgun (WGS) entry which is preliminary data.</text>
</comment>
<accession>A0ABV7BNX8</accession>
<organism evidence="3 4">
    <name type="scientific">Falsiroseomonas tokyonensis</name>
    <dbReference type="NCBI Taxonomy" id="430521"/>
    <lineage>
        <taxon>Bacteria</taxon>
        <taxon>Pseudomonadati</taxon>
        <taxon>Pseudomonadota</taxon>
        <taxon>Alphaproteobacteria</taxon>
        <taxon>Acetobacterales</taxon>
        <taxon>Roseomonadaceae</taxon>
        <taxon>Falsiroseomonas</taxon>
    </lineage>
</organism>
<keyword evidence="1" id="KW-0472">Membrane</keyword>
<feature type="transmembrane region" description="Helical" evidence="1">
    <location>
        <begin position="318"/>
        <end position="342"/>
    </location>
</feature>
<proteinExistence type="predicted"/>
<keyword evidence="4" id="KW-1185">Reference proteome</keyword>
<feature type="transmembrane region" description="Helical" evidence="1">
    <location>
        <begin position="469"/>
        <end position="489"/>
    </location>
</feature>
<dbReference type="RefSeq" id="WP_343215163.1">
    <property type="nucleotide sequence ID" value="NZ_JAFNJS010000001.1"/>
</dbReference>
<evidence type="ECO:0000256" key="1">
    <source>
        <dbReference type="SAM" id="Phobius"/>
    </source>
</evidence>
<protein>
    <submittedName>
        <fullName evidence="3">Tripartite tricarboxylate transporter permease</fullName>
    </submittedName>
</protein>
<keyword evidence="1" id="KW-1133">Transmembrane helix</keyword>
<sequence length="502" mass="52285">MNNPITMLGDGFAHVLQGGAVFHAFWAVLIGIVVGALPGLTATMGVALLTTLTFTMGPNVAMLVLVCVYVGAIYGGSRSAILLNIPGTPASAASTLDGFPLAKQGLAGRAMGISTLGSWCGTLFGTLILAMFAPSFGEFALQFGSYEMFWVALFGIVIAGSLSGGDPLKGYIAGFLGLLVATVGQETNHAYARFAFGNADLAGGLGLLPVLVGVFGVAEVLNAMRGPAVKAVSSKIDSVIPRIRDVTQYWRTIFRSGALGTFIGAMPGLGEDIAAWTSYAAAKRASKEKELFGKGSVEGLMAAETGESACVPGAIIPVLTLAVPGSAPAAVLMAAMMIHGLNPGPMLAITAPEFIYQIVAMLVIADMVKLLYGLVLVKPLLWVLLIPRARLMPVVFVLCTVGAFAITSRLFDIWVMLGAGLVGFILRELRFPMAPLVLGIVLGDLLDKNLLRGLVLTGGDVSPFFTRPISMALCALTLLAVAWAIPGFVPRVMGLIRRRAAA</sequence>
<reference evidence="4" key="1">
    <citation type="journal article" date="2019" name="Int. J. Syst. Evol. Microbiol.">
        <title>The Global Catalogue of Microorganisms (GCM) 10K type strain sequencing project: providing services to taxonomists for standard genome sequencing and annotation.</title>
        <authorList>
            <consortium name="The Broad Institute Genomics Platform"/>
            <consortium name="The Broad Institute Genome Sequencing Center for Infectious Disease"/>
            <person name="Wu L."/>
            <person name="Ma J."/>
        </authorList>
    </citation>
    <scope>NUCLEOTIDE SEQUENCE [LARGE SCALE GENOMIC DNA]</scope>
    <source>
        <strain evidence="4">CGMCC 1.16855</strain>
    </source>
</reference>
<dbReference type="PANTHER" id="PTHR35342">
    <property type="entry name" value="TRICARBOXYLIC TRANSPORT PROTEIN"/>
    <property type="match status" value="1"/>
</dbReference>
<dbReference type="EMBL" id="JBHRSB010000001">
    <property type="protein sequence ID" value="MFC2999351.1"/>
    <property type="molecule type" value="Genomic_DNA"/>
</dbReference>
<feature type="domain" description="DUF112" evidence="2">
    <location>
        <begin position="23"/>
        <end position="438"/>
    </location>
</feature>
<feature type="transmembrane region" description="Helical" evidence="1">
    <location>
        <begin position="116"/>
        <end position="136"/>
    </location>
</feature>
<dbReference type="Proteomes" id="UP001595420">
    <property type="component" value="Unassembled WGS sequence"/>
</dbReference>
<feature type="transmembrane region" description="Helical" evidence="1">
    <location>
        <begin position="201"/>
        <end position="221"/>
    </location>
</feature>
<evidence type="ECO:0000313" key="4">
    <source>
        <dbReference type="Proteomes" id="UP001595420"/>
    </source>
</evidence>
<feature type="transmembrane region" description="Helical" evidence="1">
    <location>
        <begin position="20"/>
        <end position="40"/>
    </location>
</feature>
<evidence type="ECO:0000313" key="3">
    <source>
        <dbReference type="EMBL" id="MFC2999351.1"/>
    </source>
</evidence>
<gene>
    <name evidence="3" type="ORF">ACFOD3_05555</name>
</gene>
<dbReference type="PANTHER" id="PTHR35342:SF5">
    <property type="entry name" value="TRICARBOXYLIC TRANSPORT PROTEIN"/>
    <property type="match status" value="1"/>
</dbReference>
<name>A0ABV7BNX8_9PROT</name>
<dbReference type="InterPro" id="IPR002823">
    <property type="entry name" value="DUF112_TM"/>
</dbReference>
<evidence type="ECO:0000259" key="2">
    <source>
        <dbReference type="Pfam" id="PF01970"/>
    </source>
</evidence>
<feature type="transmembrane region" description="Helical" evidence="1">
    <location>
        <begin position="389"/>
        <end position="407"/>
    </location>
</feature>
<dbReference type="Pfam" id="PF01970">
    <property type="entry name" value="TctA"/>
    <property type="match status" value="1"/>
</dbReference>
<feature type="transmembrane region" description="Helical" evidence="1">
    <location>
        <begin position="148"/>
        <end position="165"/>
    </location>
</feature>
<feature type="transmembrane region" description="Helical" evidence="1">
    <location>
        <begin position="354"/>
        <end position="377"/>
    </location>
</feature>
<feature type="transmembrane region" description="Helical" evidence="1">
    <location>
        <begin position="52"/>
        <end position="74"/>
    </location>
</feature>